<dbReference type="AlphaFoldDB" id="X1HF94"/>
<gene>
    <name evidence="1" type="ORF">S03H2_54614</name>
</gene>
<dbReference type="Gene3D" id="3.60.21.70">
    <property type="entry name" value="PhoD-like phosphatase"/>
    <property type="match status" value="1"/>
</dbReference>
<proteinExistence type="predicted"/>
<sequence>PDADVNNGWAQNTNWNAAKQGDVPGAILLGKRQLKFLEEWAADWSNLTWMKVVLSQTIFANVATLPKSEHHDRIVPRLRILPEGEYPPDDRPVSDMDSNGWPRTGRNKALEAMRKAFALHIAGDQHLGSTIQYGVDDWYDAGFAFCVPAISNIWPRRWFPEEPGKNREPGSPKYTGDFLDGFGNKITVHAVSNPVFTGKNPSNLYDRATGYGIVRFNKTTRDITIECWPRFTDPADPIAGQYTGWPVKINQMENY</sequence>
<dbReference type="EMBL" id="BARU01034827">
    <property type="protein sequence ID" value="GAH68087.1"/>
    <property type="molecule type" value="Genomic_DNA"/>
</dbReference>
<organism evidence="1">
    <name type="scientific">marine sediment metagenome</name>
    <dbReference type="NCBI Taxonomy" id="412755"/>
    <lineage>
        <taxon>unclassified sequences</taxon>
        <taxon>metagenomes</taxon>
        <taxon>ecological metagenomes</taxon>
    </lineage>
</organism>
<dbReference type="InterPro" id="IPR038607">
    <property type="entry name" value="PhoD-like_sf"/>
</dbReference>
<evidence type="ECO:0000313" key="1">
    <source>
        <dbReference type="EMBL" id="GAH68087.1"/>
    </source>
</evidence>
<feature type="non-terminal residue" evidence="1">
    <location>
        <position position="255"/>
    </location>
</feature>
<feature type="non-terminal residue" evidence="1">
    <location>
        <position position="1"/>
    </location>
</feature>
<protein>
    <recommendedName>
        <fullName evidence="2">Twin-arginine translocation pathway signal protein</fullName>
    </recommendedName>
</protein>
<reference evidence="1" key="1">
    <citation type="journal article" date="2014" name="Front. Microbiol.">
        <title>High frequency of phylogenetically diverse reductive dehalogenase-homologous genes in deep subseafloor sedimentary metagenomes.</title>
        <authorList>
            <person name="Kawai M."/>
            <person name="Futagami T."/>
            <person name="Toyoda A."/>
            <person name="Takaki Y."/>
            <person name="Nishi S."/>
            <person name="Hori S."/>
            <person name="Arai W."/>
            <person name="Tsubouchi T."/>
            <person name="Morono Y."/>
            <person name="Uchiyama I."/>
            <person name="Ito T."/>
            <person name="Fujiyama A."/>
            <person name="Inagaki F."/>
            <person name="Takami H."/>
        </authorList>
    </citation>
    <scope>NUCLEOTIDE SEQUENCE</scope>
    <source>
        <strain evidence="1">Expedition CK06-06</strain>
    </source>
</reference>
<accession>X1HF94</accession>
<name>X1HF94_9ZZZZ</name>
<comment type="caution">
    <text evidence="1">The sequence shown here is derived from an EMBL/GenBank/DDBJ whole genome shotgun (WGS) entry which is preliminary data.</text>
</comment>
<evidence type="ECO:0008006" key="2">
    <source>
        <dbReference type="Google" id="ProtNLM"/>
    </source>
</evidence>